<accession>A0A1E2VDQ5</accession>
<dbReference type="RefSeq" id="WP_068999978.1">
    <property type="nucleotide sequence ID" value="NZ_MDTQ01000001.1"/>
</dbReference>
<dbReference type="PANTHER" id="PTHR43281:SF1">
    <property type="entry name" value="FARNESYL DIPHOSPHATE SYNTHASE"/>
    <property type="match status" value="1"/>
</dbReference>
<dbReference type="NCBIfam" id="NF045485">
    <property type="entry name" value="FPPsyn"/>
    <property type="match status" value="1"/>
</dbReference>
<comment type="caution">
    <text evidence="8">The sequence shown here is derived from an EMBL/GenBank/DDBJ whole genome shotgun (WGS) entry which is preliminary data.</text>
</comment>
<dbReference type="OrthoDB" id="9805316at2"/>
<comment type="cofactor">
    <cofactor evidence="1">
        <name>Mg(2+)</name>
        <dbReference type="ChEBI" id="CHEBI:18420"/>
    </cofactor>
</comment>
<protein>
    <recommendedName>
        <fullName evidence="10">Geranyl transferase</fullName>
    </recommendedName>
</protein>
<evidence type="ECO:0000256" key="6">
    <source>
        <dbReference type="ARBA" id="ARBA00023229"/>
    </source>
</evidence>
<dbReference type="FunFam" id="1.10.600.10:FF:000001">
    <property type="entry name" value="Geranylgeranyl diphosphate synthase"/>
    <property type="match status" value="1"/>
</dbReference>
<keyword evidence="3 7" id="KW-0808">Transferase</keyword>
<dbReference type="Proteomes" id="UP000094291">
    <property type="component" value="Unassembled WGS sequence"/>
</dbReference>
<dbReference type="SFLD" id="SFLDS00005">
    <property type="entry name" value="Isoprenoid_Synthase_Type_I"/>
    <property type="match status" value="1"/>
</dbReference>
<dbReference type="GO" id="GO:0008654">
    <property type="term" value="P:phospholipid biosynthetic process"/>
    <property type="evidence" value="ECO:0007669"/>
    <property type="project" value="UniProtKB-ARBA"/>
</dbReference>
<dbReference type="InterPro" id="IPR033749">
    <property type="entry name" value="Polyprenyl_synt_CS"/>
</dbReference>
<evidence type="ECO:0000256" key="2">
    <source>
        <dbReference type="ARBA" id="ARBA00006706"/>
    </source>
</evidence>
<dbReference type="PANTHER" id="PTHR43281">
    <property type="entry name" value="FARNESYL DIPHOSPHATE SYNTHASE"/>
    <property type="match status" value="1"/>
</dbReference>
<dbReference type="AlphaFoldDB" id="A0A1E2VDQ5"/>
<dbReference type="Gene3D" id="1.10.600.10">
    <property type="entry name" value="Farnesyl Diphosphate Synthase"/>
    <property type="match status" value="1"/>
</dbReference>
<evidence type="ECO:0000256" key="1">
    <source>
        <dbReference type="ARBA" id="ARBA00001946"/>
    </source>
</evidence>
<dbReference type="GO" id="GO:0004659">
    <property type="term" value="F:prenyltransferase activity"/>
    <property type="evidence" value="ECO:0007669"/>
    <property type="project" value="InterPro"/>
</dbReference>
<dbReference type="CDD" id="cd00685">
    <property type="entry name" value="Trans_IPPS_HT"/>
    <property type="match status" value="1"/>
</dbReference>
<evidence type="ECO:0000313" key="8">
    <source>
        <dbReference type="EMBL" id="ODC04956.1"/>
    </source>
</evidence>
<evidence type="ECO:0000256" key="7">
    <source>
        <dbReference type="RuleBase" id="RU004466"/>
    </source>
</evidence>
<dbReference type="InterPro" id="IPR000092">
    <property type="entry name" value="Polyprenyl_synt"/>
</dbReference>
<organism evidence="8 9">
    <name type="scientific">Terasakiispira papahanaumokuakeensis</name>
    <dbReference type="NCBI Taxonomy" id="197479"/>
    <lineage>
        <taxon>Bacteria</taxon>
        <taxon>Pseudomonadati</taxon>
        <taxon>Pseudomonadota</taxon>
        <taxon>Gammaproteobacteria</taxon>
        <taxon>Oceanospirillales</taxon>
        <taxon>Terasakiispira</taxon>
    </lineage>
</organism>
<evidence type="ECO:0008006" key="10">
    <source>
        <dbReference type="Google" id="ProtNLM"/>
    </source>
</evidence>
<keyword evidence="4" id="KW-0479">Metal-binding</keyword>
<dbReference type="PROSITE" id="PS00723">
    <property type="entry name" value="POLYPRENYL_SYNTHASE_1"/>
    <property type="match status" value="1"/>
</dbReference>
<dbReference type="InterPro" id="IPR008949">
    <property type="entry name" value="Isoprenoid_synthase_dom_sf"/>
</dbReference>
<dbReference type="EMBL" id="MDTQ01000001">
    <property type="protein sequence ID" value="ODC04956.1"/>
    <property type="molecule type" value="Genomic_DNA"/>
</dbReference>
<dbReference type="InterPro" id="IPR053378">
    <property type="entry name" value="Prenyl_diphosphate_synthase"/>
</dbReference>
<evidence type="ECO:0000256" key="5">
    <source>
        <dbReference type="ARBA" id="ARBA00022842"/>
    </source>
</evidence>
<reference evidence="8 9" key="1">
    <citation type="submission" date="2016-08" db="EMBL/GenBank/DDBJ databases">
        <authorList>
            <person name="Seilhamer J.J."/>
        </authorList>
    </citation>
    <scope>NUCLEOTIDE SEQUENCE [LARGE SCALE GENOMIC DNA]</scope>
    <source>
        <strain evidence="8 9">PH27A</strain>
    </source>
</reference>
<dbReference type="Pfam" id="PF00348">
    <property type="entry name" value="polyprenyl_synt"/>
    <property type="match status" value="1"/>
</dbReference>
<keyword evidence="5" id="KW-0460">Magnesium</keyword>
<dbReference type="GO" id="GO:0005737">
    <property type="term" value="C:cytoplasm"/>
    <property type="evidence" value="ECO:0007669"/>
    <property type="project" value="UniProtKB-ARBA"/>
</dbReference>
<gene>
    <name evidence="8" type="ORF">BFW38_16860</name>
</gene>
<dbReference type="GO" id="GO:0016114">
    <property type="term" value="P:terpenoid biosynthetic process"/>
    <property type="evidence" value="ECO:0007669"/>
    <property type="project" value="UniProtKB-ARBA"/>
</dbReference>
<evidence type="ECO:0000313" key="9">
    <source>
        <dbReference type="Proteomes" id="UP000094291"/>
    </source>
</evidence>
<dbReference type="STRING" id="197479.BFW38_16860"/>
<keyword evidence="9" id="KW-1185">Reference proteome</keyword>
<dbReference type="SFLD" id="SFLDG01017">
    <property type="entry name" value="Polyprenyl_Transferase_Like"/>
    <property type="match status" value="1"/>
</dbReference>
<keyword evidence="6" id="KW-0414">Isoprene biosynthesis</keyword>
<dbReference type="GO" id="GO:0046872">
    <property type="term" value="F:metal ion binding"/>
    <property type="evidence" value="ECO:0007669"/>
    <property type="project" value="UniProtKB-KW"/>
</dbReference>
<dbReference type="PROSITE" id="PS00444">
    <property type="entry name" value="POLYPRENYL_SYNTHASE_2"/>
    <property type="match status" value="1"/>
</dbReference>
<evidence type="ECO:0000256" key="3">
    <source>
        <dbReference type="ARBA" id="ARBA00022679"/>
    </source>
</evidence>
<sequence length="311" mass="33459">MSEVSTLTTMQSLCRDRIDARLSQWLSSTDKLSPRLWEAMRYSVLLGGKRLRPLLVYLTGTGLGASLDDCDRPAMAVELIHAYSLIHDDLPAMDDDALRRGQPTCHMAFDEATAILAGDGLQSLAFELLAHPDQHNGLAMVRVLAQSSGPEGMVGGQMLDLAAEGQFFEGTARSLEERSANDPAWTQQALEQIHRHKTGALIQASVHLGALAAQAPDNIQQALIHYASAIGLAFQVQDDILDIISTPEVLGKQTGADIAHDKLTYPALLGLDGARSLAATLVDEAEAALSGLPSSLDPLRTLAHYIISRDH</sequence>
<proteinExistence type="inferred from homology"/>
<evidence type="ECO:0000256" key="4">
    <source>
        <dbReference type="ARBA" id="ARBA00022723"/>
    </source>
</evidence>
<dbReference type="SUPFAM" id="SSF48576">
    <property type="entry name" value="Terpenoid synthases"/>
    <property type="match status" value="1"/>
</dbReference>
<name>A0A1E2VDQ5_9GAMM</name>
<comment type="similarity">
    <text evidence="2 7">Belongs to the FPP/GGPP synthase family.</text>
</comment>